<dbReference type="SUPFAM" id="SSF49562">
    <property type="entry name" value="C2 domain (Calcium/lipid-binding domain, CaLB)"/>
    <property type="match status" value="2"/>
</dbReference>
<accession>A0A7S3QKF7</accession>
<proteinExistence type="predicted"/>
<dbReference type="EMBL" id="HBIP01001626">
    <property type="protein sequence ID" value="CAE0485647.1"/>
    <property type="molecule type" value="Transcribed_RNA"/>
</dbReference>
<protein>
    <recommendedName>
        <fullName evidence="2">C2 domain-containing protein</fullName>
    </recommendedName>
</protein>
<feature type="compositionally biased region" description="Low complexity" evidence="1">
    <location>
        <begin position="843"/>
        <end position="867"/>
    </location>
</feature>
<evidence type="ECO:0000259" key="2">
    <source>
        <dbReference type="PROSITE" id="PS50004"/>
    </source>
</evidence>
<dbReference type="AlphaFoldDB" id="A0A7S3QKF7"/>
<feature type="region of interest" description="Disordered" evidence="1">
    <location>
        <begin position="837"/>
        <end position="918"/>
    </location>
</feature>
<dbReference type="Gene3D" id="2.60.40.150">
    <property type="entry name" value="C2 domain"/>
    <property type="match status" value="2"/>
</dbReference>
<sequence>MQSSRNAGLPATHTIPSHVGVTPKQAVRRSTGPPHQLSLLSLPSRVQTWRGRSLRPVAVHSISEEEEGIFTTSPRESRLFTLMSTVTLELLLTGGLFWSPLVCSLLFILLSPSGASLQHSKEEAVRQAVAEAKREAAARVPVTPPESAEFMNRMMAEMWVPFVVPQTLRDNLSAWQGKARLAAPKGWTIELTDFSLGVHSPNMSNFQVFNDSVTGRMQAMECDMDMTSSSMRVVVSGSGPLGDFRATVSGMSMKGKVRVLPMMEQRMLLWSFLHPPDAQIKLQVKGPLIGEREVPQFSFMRSAILSGIQDTLVEPRRAAASLDYENIGQQALDTNLNIFVESVNNLGTPPSAALANPTGGTTTDVVLEPELSAQPAKESARPISSSPVRRYGWPSLSQLGAKAAKAEASTNSSTESSTHVKSGNTSDNPGGARTTANSNDSSRPGSNSSGVGAQRTVGLFKQLRNRTGSAVLVHATNMNSKVDRRSATRLVNPEGHAAIDELLKIELGDKDGIINIQVHDASRKNRVGGQPVFGRVRLHVAAAKDGSTLMWCLGADKKPLARRWLPAMGPWQVTVPLENATYPDASITLALSADPWTYAQVAPMSSYKTPGARTVVLQVLEGRDLPANDWAGTSDPYVQLFYDQCTYSTRTLFNSQQPLWNETFVFLENPSLLTRTVRLAVRDHGVADKTEALGVATLNLDMALEATIQDRWLQLGVSESGELRVRMAVVAGSPESPSVQQMVALLGSSNFTQASVPTLQVVAVAARNLPPRPAALRLPSPNRSTYCGLTFGGTKQVTPVAIGSQNPTWNFAALFPLAVSQPPQPQAGVTELLEVNEEQEGQAATSTPTPSSRPTSSPSAAPGPATSVAKQGDSVATSLAKGSSSATSLAQQDGSSSGAASASVGSASKTSLSIRPGSLIPGANRLKLEVFDVDMKPPNNSLGYVEVDANLNVPQPGDNWEQWLSLKGNNRGAEVLVRIAHLAQFSGNQGSLPNPLEARPSASATMNILHQSRPVTSTHVTEPPRAEKILVDSFSDQVRLANLKAVQAGEGLRKDLAPKLQSWLSGVTSAITAQQVSIMAAQKKRQEEQEEKDRLQKRQAEAQQKEAAGPAGSTDGVTAKSNGASPVGSGSVIDSIAASAKAREARDKEAEEKANESRTKDGGNWLKSLGGGLQGWRWVGGKGGSK</sequence>
<feature type="compositionally biased region" description="Low complexity" evidence="1">
    <location>
        <begin position="894"/>
        <end position="908"/>
    </location>
</feature>
<dbReference type="InterPro" id="IPR035892">
    <property type="entry name" value="C2_domain_sf"/>
</dbReference>
<feature type="compositionally biased region" description="Gly residues" evidence="1">
    <location>
        <begin position="1169"/>
        <end position="1186"/>
    </location>
</feature>
<feature type="region of interest" description="Disordered" evidence="1">
    <location>
        <begin position="402"/>
        <end position="452"/>
    </location>
</feature>
<gene>
    <name evidence="3" type="ORF">DTER00134_LOCUS686</name>
</gene>
<dbReference type="InterPro" id="IPR000008">
    <property type="entry name" value="C2_dom"/>
</dbReference>
<dbReference type="CDD" id="cd00030">
    <property type="entry name" value="C2"/>
    <property type="match status" value="1"/>
</dbReference>
<dbReference type="PROSITE" id="PS50004">
    <property type="entry name" value="C2"/>
    <property type="match status" value="1"/>
</dbReference>
<feature type="compositionally biased region" description="Polar residues" evidence="1">
    <location>
        <begin position="1115"/>
        <end position="1124"/>
    </location>
</feature>
<organism evidence="3">
    <name type="scientific">Dunaliella tertiolecta</name>
    <name type="common">Green alga</name>
    <dbReference type="NCBI Taxonomy" id="3047"/>
    <lineage>
        <taxon>Eukaryota</taxon>
        <taxon>Viridiplantae</taxon>
        <taxon>Chlorophyta</taxon>
        <taxon>core chlorophytes</taxon>
        <taxon>Chlorophyceae</taxon>
        <taxon>CS clade</taxon>
        <taxon>Chlamydomonadales</taxon>
        <taxon>Dunaliellaceae</taxon>
        <taxon>Dunaliella</taxon>
    </lineage>
</organism>
<feature type="compositionally biased region" description="Low complexity" evidence="1">
    <location>
        <begin position="402"/>
        <end position="417"/>
    </location>
</feature>
<evidence type="ECO:0000256" key="1">
    <source>
        <dbReference type="SAM" id="MobiDB-lite"/>
    </source>
</evidence>
<feature type="compositionally biased region" description="Low complexity" evidence="1">
    <location>
        <begin position="437"/>
        <end position="452"/>
    </location>
</feature>
<dbReference type="SMART" id="SM00239">
    <property type="entry name" value="C2"/>
    <property type="match status" value="2"/>
</dbReference>
<name>A0A7S3QKF7_DUNTE</name>
<dbReference type="PANTHER" id="PTHR47264:SF3">
    <property type="entry name" value="SYNAPTOTAGMIN-5 ISOFORM X1"/>
    <property type="match status" value="1"/>
</dbReference>
<feature type="compositionally biased region" description="Polar residues" evidence="1">
    <location>
        <begin position="874"/>
        <end position="893"/>
    </location>
</feature>
<feature type="compositionally biased region" description="Basic and acidic residues" evidence="1">
    <location>
        <begin position="1141"/>
        <end position="1161"/>
    </location>
</feature>
<dbReference type="Pfam" id="PF00168">
    <property type="entry name" value="C2"/>
    <property type="match status" value="2"/>
</dbReference>
<feature type="region of interest" description="Disordered" evidence="1">
    <location>
        <begin position="1"/>
        <end position="35"/>
    </location>
</feature>
<dbReference type="CDD" id="cd21669">
    <property type="entry name" value="SMP_SF"/>
    <property type="match status" value="1"/>
</dbReference>
<feature type="region of interest" description="Disordered" evidence="1">
    <location>
        <begin position="371"/>
        <end position="390"/>
    </location>
</feature>
<feature type="compositionally biased region" description="Polar residues" evidence="1">
    <location>
        <begin position="419"/>
        <end position="428"/>
    </location>
</feature>
<feature type="domain" description="C2" evidence="2">
    <location>
        <begin position="595"/>
        <end position="713"/>
    </location>
</feature>
<evidence type="ECO:0000313" key="3">
    <source>
        <dbReference type="EMBL" id="CAE0485647.1"/>
    </source>
</evidence>
<dbReference type="PANTHER" id="PTHR47264">
    <property type="entry name" value="OS01G0128800 PROTEIN"/>
    <property type="match status" value="1"/>
</dbReference>
<feature type="region of interest" description="Disordered" evidence="1">
    <location>
        <begin position="1082"/>
        <end position="1186"/>
    </location>
</feature>
<feature type="compositionally biased region" description="Basic and acidic residues" evidence="1">
    <location>
        <begin position="1084"/>
        <end position="1104"/>
    </location>
</feature>
<reference evidence="3" key="1">
    <citation type="submission" date="2021-01" db="EMBL/GenBank/DDBJ databases">
        <authorList>
            <person name="Corre E."/>
            <person name="Pelletier E."/>
            <person name="Niang G."/>
            <person name="Scheremetjew M."/>
            <person name="Finn R."/>
            <person name="Kale V."/>
            <person name="Holt S."/>
            <person name="Cochrane G."/>
            <person name="Meng A."/>
            <person name="Brown T."/>
            <person name="Cohen L."/>
        </authorList>
    </citation>
    <scope>NUCLEOTIDE SEQUENCE</scope>
    <source>
        <strain evidence="3">CCMP1320</strain>
    </source>
</reference>